<evidence type="ECO:0000256" key="4">
    <source>
        <dbReference type="RuleBase" id="RU364074"/>
    </source>
</evidence>
<dbReference type="InterPro" id="IPR005475">
    <property type="entry name" value="Transketolase-like_Pyr-bd"/>
</dbReference>
<dbReference type="GO" id="GO:0004739">
    <property type="term" value="F:pyruvate dehydrogenase (acetyl-transferring) activity"/>
    <property type="evidence" value="ECO:0007669"/>
    <property type="project" value="UniProtKB-UniRule"/>
</dbReference>
<accession>C1LIE8</accession>
<dbReference type="SMART" id="SM00861">
    <property type="entry name" value="Transket_pyr"/>
    <property type="match status" value="1"/>
</dbReference>
<protein>
    <recommendedName>
        <fullName evidence="4">Pyruvate dehydrogenase E1 component subunit beta</fullName>
        <ecNumber evidence="4">1.2.4.1</ecNumber>
    </recommendedName>
</protein>
<comment type="function">
    <text evidence="4">The pyruvate dehydrogenase complex catalyzes the overall conversion of pyruvate to acetyl-CoA and CO2.</text>
</comment>
<reference evidence="6" key="2">
    <citation type="submission" date="2009-03" db="EMBL/GenBank/DDBJ databases">
        <authorList>
            <person name="Gang L."/>
        </authorList>
    </citation>
    <scope>NUCLEOTIDE SEQUENCE</scope>
    <source>
        <strain evidence="6">Anhui</strain>
    </source>
</reference>
<dbReference type="FunFam" id="3.40.50.970:FF:000001">
    <property type="entry name" value="Pyruvate dehydrogenase E1 beta subunit"/>
    <property type="match status" value="1"/>
</dbReference>
<keyword evidence="3 4" id="KW-0786">Thiamine pyrophosphate</keyword>
<evidence type="ECO:0000256" key="3">
    <source>
        <dbReference type="ARBA" id="ARBA00023052"/>
    </source>
</evidence>
<dbReference type="PANTHER" id="PTHR11624:SF96">
    <property type="entry name" value="PYRUVATE DEHYDROGENASE E1 COMPONENT SUBUNIT BETA, MITOCHONDRIAL"/>
    <property type="match status" value="1"/>
</dbReference>
<dbReference type="EMBL" id="FN318748">
    <property type="protein sequence ID" value="CAX74476.1"/>
    <property type="molecule type" value="mRNA"/>
</dbReference>
<reference evidence="6" key="1">
    <citation type="journal article" date="2009" name="Nature">
        <title>The Schistosoma japonicum genome reveals features of host-parasite interplay.</title>
        <authorList>
            <person name="Liu F."/>
            <person name="Zhou Y."/>
            <person name="Wang Z.Q."/>
            <person name="Lu G."/>
            <person name="Zheng H."/>
            <person name="Brindley P.J."/>
            <person name="McManus D.P."/>
            <person name="Blair D."/>
            <person name="Zhang Q.H."/>
            <person name="Zhong Y."/>
            <person name="Wang S."/>
            <person name="Han Z.G."/>
            <person name="Chen Z."/>
        </authorList>
    </citation>
    <scope>NUCLEOTIDE SEQUENCE</scope>
    <source>
        <strain evidence="6">Anhui</strain>
    </source>
</reference>
<feature type="domain" description="Transketolase-like pyrimidine-binding" evidence="5">
    <location>
        <begin position="34"/>
        <end position="207"/>
    </location>
</feature>
<dbReference type="EC" id="1.2.4.1" evidence="4"/>
<dbReference type="AlphaFoldDB" id="C1LIE8"/>
<name>C1LIE8_SCHJA</name>
<dbReference type="SUPFAM" id="SSF52518">
    <property type="entry name" value="Thiamin diphosphate-binding fold (THDP-binding)"/>
    <property type="match status" value="1"/>
</dbReference>
<dbReference type="InterPro" id="IPR027110">
    <property type="entry name" value="PDHB_mito-type"/>
</dbReference>
<dbReference type="CDD" id="cd07036">
    <property type="entry name" value="TPP_PYR_E1-PDHc-beta_like"/>
    <property type="match status" value="1"/>
</dbReference>
<dbReference type="GO" id="GO:0006086">
    <property type="term" value="P:pyruvate decarboxylation to acetyl-CoA"/>
    <property type="evidence" value="ECO:0007669"/>
    <property type="project" value="InterPro"/>
</dbReference>
<keyword evidence="2 4" id="KW-0560">Oxidoreductase</keyword>
<dbReference type="PANTHER" id="PTHR11624">
    <property type="entry name" value="DEHYDROGENASE RELATED"/>
    <property type="match status" value="1"/>
</dbReference>
<keyword evidence="4 6" id="KW-0670">Pyruvate</keyword>
<evidence type="ECO:0000256" key="2">
    <source>
        <dbReference type="ARBA" id="ARBA00023002"/>
    </source>
</evidence>
<evidence type="ECO:0000259" key="5">
    <source>
        <dbReference type="SMART" id="SM00861"/>
    </source>
</evidence>
<comment type="catalytic activity">
    <reaction evidence="4">
        <text>N(6)-[(R)-lipoyl]-L-lysyl-[protein] + pyruvate + H(+) = N(6)-[(R)-S(8)-acetyldihydrolipoyl]-L-lysyl-[protein] + CO2</text>
        <dbReference type="Rhea" id="RHEA:19189"/>
        <dbReference type="Rhea" id="RHEA-COMP:10474"/>
        <dbReference type="Rhea" id="RHEA-COMP:10478"/>
        <dbReference type="ChEBI" id="CHEBI:15361"/>
        <dbReference type="ChEBI" id="CHEBI:15378"/>
        <dbReference type="ChEBI" id="CHEBI:16526"/>
        <dbReference type="ChEBI" id="CHEBI:83099"/>
        <dbReference type="ChEBI" id="CHEBI:83111"/>
        <dbReference type="EC" id="1.2.4.1"/>
    </reaction>
</comment>
<dbReference type="Gene3D" id="3.40.50.970">
    <property type="match status" value="1"/>
</dbReference>
<organism evidence="6">
    <name type="scientific">Schistosoma japonicum</name>
    <name type="common">Blood fluke</name>
    <dbReference type="NCBI Taxonomy" id="6182"/>
    <lineage>
        <taxon>Eukaryota</taxon>
        <taxon>Metazoa</taxon>
        <taxon>Spiralia</taxon>
        <taxon>Lophotrochozoa</taxon>
        <taxon>Platyhelminthes</taxon>
        <taxon>Trematoda</taxon>
        <taxon>Digenea</taxon>
        <taxon>Strigeidida</taxon>
        <taxon>Schistosomatoidea</taxon>
        <taxon>Schistosomatidae</taxon>
        <taxon>Schistosoma</taxon>
    </lineage>
</organism>
<proteinExistence type="evidence at transcript level"/>
<evidence type="ECO:0000256" key="1">
    <source>
        <dbReference type="ARBA" id="ARBA00001964"/>
    </source>
</evidence>
<dbReference type="InterPro" id="IPR029061">
    <property type="entry name" value="THDP-binding"/>
</dbReference>
<dbReference type="Pfam" id="PF02779">
    <property type="entry name" value="Transket_pyr"/>
    <property type="match status" value="1"/>
</dbReference>
<sequence length="222" mass="24466">MSFSQRLFSFTKNFRPQLCSRSIKTTSSVYTAKMTVRDALNSAMREELERDKDVIILGEEVAQYDGAYKITKGLWKTFGDSRVMDTPITEMGFTGIAVGAAMAGLKPICEFMTFNFAMQAIDQITNSAAKSAYMSAGLVSVPIVFRGPNGCSAGVAAQHSQDYGAWFASCPGLKVMAPYSCEDARGLLKSAVRDPDPVFIWRASYYMGNHLTFQMKRCLQTS</sequence>
<evidence type="ECO:0000313" key="6">
    <source>
        <dbReference type="EMBL" id="CAX74476.1"/>
    </source>
</evidence>
<comment type="cofactor">
    <cofactor evidence="1 4">
        <name>thiamine diphosphate</name>
        <dbReference type="ChEBI" id="CHEBI:58937"/>
    </cofactor>
</comment>